<protein>
    <recommendedName>
        <fullName evidence="3">DUF3168 domain-containing protein</fullName>
    </recommendedName>
</protein>
<dbReference type="EMBL" id="QRCM01000001">
    <property type="protein sequence ID" value="TXG90310.1"/>
    <property type="molecule type" value="Genomic_DNA"/>
</dbReference>
<evidence type="ECO:0008006" key="3">
    <source>
        <dbReference type="Google" id="ProtNLM"/>
    </source>
</evidence>
<name>A0A6P2CEC5_9NOCA</name>
<dbReference type="AlphaFoldDB" id="A0A6P2CEC5"/>
<reference evidence="1 2" key="1">
    <citation type="submission" date="2018-07" db="EMBL/GenBank/DDBJ databases">
        <title>Genome sequence of Rhodococcus rhodnii ATCC 35071 from Rhodnius prolixus.</title>
        <authorList>
            <person name="Patel V."/>
            <person name="Vogel K.J."/>
        </authorList>
    </citation>
    <scope>NUCLEOTIDE SEQUENCE [LARGE SCALE GENOMIC DNA]</scope>
    <source>
        <strain evidence="1 2">ATCC 35071</strain>
    </source>
</reference>
<evidence type="ECO:0000313" key="2">
    <source>
        <dbReference type="Proteomes" id="UP000471120"/>
    </source>
</evidence>
<gene>
    <name evidence="1" type="ORF">DW322_08835</name>
</gene>
<proteinExistence type="predicted"/>
<comment type="caution">
    <text evidence="1">The sequence shown here is derived from an EMBL/GenBank/DDBJ whole genome shotgun (WGS) entry which is preliminary data.</text>
</comment>
<accession>A0A6P2CEC5</accession>
<sequence>MSAPLFVPKSATKVAIALVRDGLPGGHHDVLVTDAVPDERPSRLVRLSRIAGGGFTAHGATDTARFLVEVWGDDVDATEDLANVVRAVLRASRSRWAGGAFVRKWNEDTGPYPFPDESGQERWQMTGELLIKVG</sequence>
<organism evidence="1 2">
    <name type="scientific">Rhodococcus rhodnii</name>
    <dbReference type="NCBI Taxonomy" id="38312"/>
    <lineage>
        <taxon>Bacteria</taxon>
        <taxon>Bacillati</taxon>
        <taxon>Actinomycetota</taxon>
        <taxon>Actinomycetes</taxon>
        <taxon>Mycobacteriales</taxon>
        <taxon>Nocardiaceae</taxon>
        <taxon>Rhodococcus</taxon>
    </lineage>
</organism>
<dbReference type="RefSeq" id="WP_010836787.1">
    <property type="nucleotide sequence ID" value="NZ_QRCM01000001.1"/>
</dbReference>
<evidence type="ECO:0000313" key="1">
    <source>
        <dbReference type="EMBL" id="TXG90310.1"/>
    </source>
</evidence>
<dbReference type="Proteomes" id="UP000471120">
    <property type="component" value="Unassembled WGS sequence"/>
</dbReference>